<dbReference type="GO" id="GO:0006388">
    <property type="term" value="P:tRNA splicing, via endonucleolytic cleavage and ligation"/>
    <property type="evidence" value="ECO:0007669"/>
    <property type="project" value="TreeGrafter"/>
</dbReference>
<proteinExistence type="inferred from homology"/>
<dbReference type="SUPFAM" id="SSF69819">
    <property type="entry name" value="MTH1598-like"/>
    <property type="match status" value="1"/>
</dbReference>
<name>A4RS97_OSTLU</name>
<evidence type="ECO:0000259" key="5">
    <source>
        <dbReference type="Pfam" id="PF01951"/>
    </source>
</evidence>
<evidence type="ECO:0000313" key="6">
    <source>
        <dbReference type="EMBL" id="ABO93998.1"/>
    </source>
</evidence>
<dbReference type="RefSeq" id="XP_001415706.1">
    <property type="nucleotide sequence ID" value="XM_001415669.1"/>
</dbReference>
<dbReference type="Proteomes" id="UP000001568">
    <property type="component" value="Chromosome 1"/>
</dbReference>
<dbReference type="OrthoDB" id="2190767at2759"/>
<dbReference type="AlphaFoldDB" id="A4RS97"/>
<dbReference type="GO" id="GO:0072669">
    <property type="term" value="C:tRNA-splicing ligase complex"/>
    <property type="evidence" value="ECO:0007669"/>
    <property type="project" value="TreeGrafter"/>
</dbReference>
<dbReference type="STRING" id="436017.A4RS97"/>
<evidence type="ECO:0000256" key="4">
    <source>
        <dbReference type="ARBA" id="ARBA00022837"/>
    </source>
</evidence>
<dbReference type="Gene3D" id="3.55.10.10">
    <property type="entry name" value="Archease domain"/>
    <property type="match status" value="1"/>
</dbReference>
<dbReference type="Pfam" id="PF01951">
    <property type="entry name" value="Archease"/>
    <property type="match status" value="1"/>
</dbReference>
<sequence>MRARRGVQYAYKDHTADIQIHAWGCDLAEAYAWAALAMFDYMTPLEDCARVRTTRFKEIRASGHDLDTLLFAFLDELLFTFHTEMLICTAVQVCEFNRDEWSIRAVVGGTTFVDGETRQGTEIKAITYSAMKIIERGEISKDDESTGVHRAELFVIVDI</sequence>
<evidence type="ECO:0000256" key="3">
    <source>
        <dbReference type="ARBA" id="ARBA00022723"/>
    </source>
</evidence>
<evidence type="ECO:0000256" key="2">
    <source>
        <dbReference type="ARBA" id="ARBA00022694"/>
    </source>
</evidence>
<keyword evidence="7" id="KW-1185">Reference proteome</keyword>
<dbReference type="InterPro" id="IPR002804">
    <property type="entry name" value="Archease"/>
</dbReference>
<dbReference type="HOGENOM" id="CLU_111362_3_0_1"/>
<accession>A4RS97</accession>
<dbReference type="InterPro" id="IPR036820">
    <property type="entry name" value="Archease_dom_sf"/>
</dbReference>
<keyword evidence="2" id="KW-0819">tRNA processing</keyword>
<evidence type="ECO:0000256" key="1">
    <source>
        <dbReference type="ARBA" id="ARBA00007963"/>
    </source>
</evidence>
<keyword evidence="3" id="KW-0479">Metal-binding</keyword>
<dbReference type="EMBL" id="CP000581">
    <property type="protein sequence ID" value="ABO93998.1"/>
    <property type="molecule type" value="Genomic_DNA"/>
</dbReference>
<organism evidence="6 7">
    <name type="scientific">Ostreococcus lucimarinus (strain CCE9901)</name>
    <dbReference type="NCBI Taxonomy" id="436017"/>
    <lineage>
        <taxon>Eukaryota</taxon>
        <taxon>Viridiplantae</taxon>
        <taxon>Chlorophyta</taxon>
        <taxon>Mamiellophyceae</taxon>
        <taxon>Mamiellales</taxon>
        <taxon>Bathycoccaceae</taxon>
        <taxon>Ostreococcus</taxon>
    </lineage>
</organism>
<keyword evidence="4" id="KW-0106">Calcium</keyword>
<dbReference type="InterPro" id="IPR023572">
    <property type="entry name" value="Archease_dom"/>
</dbReference>
<dbReference type="GO" id="GO:0046872">
    <property type="term" value="F:metal ion binding"/>
    <property type="evidence" value="ECO:0007669"/>
    <property type="project" value="UniProtKB-KW"/>
</dbReference>
<evidence type="ECO:0000313" key="7">
    <source>
        <dbReference type="Proteomes" id="UP000001568"/>
    </source>
</evidence>
<dbReference type="eggNOG" id="KOG4528">
    <property type="taxonomic scope" value="Eukaryota"/>
</dbReference>
<protein>
    <recommendedName>
        <fullName evidence="5">Archease domain-containing protein</fullName>
    </recommendedName>
</protein>
<dbReference type="OMA" id="LTECHFL"/>
<dbReference type="PANTHER" id="PTHR12682:SF11">
    <property type="entry name" value="PROTEIN ARCHEASE"/>
    <property type="match status" value="1"/>
</dbReference>
<comment type="similarity">
    <text evidence="1">Belongs to the archease family.</text>
</comment>
<dbReference type="Gramene" id="ABO93998">
    <property type="protein sequence ID" value="ABO93998"/>
    <property type="gene ID" value="OSTLU_40293"/>
</dbReference>
<gene>
    <name evidence="6" type="ORF">OSTLU_40293</name>
</gene>
<dbReference type="PANTHER" id="PTHR12682">
    <property type="entry name" value="ARCHEASE"/>
    <property type="match status" value="1"/>
</dbReference>
<reference evidence="6 7" key="1">
    <citation type="journal article" date="2007" name="Proc. Natl. Acad. Sci. U.S.A.">
        <title>The tiny eukaryote Ostreococcus provides genomic insights into the paradox of plankton speciation.</title>
        <authorList>
            <person name="Palenik B."/>
            <person name="Grimwood J."/>
            <person name="Aerts A."/>
            <person name="Rouze P."/>
            <person name="Salamov A."/>
            <person name="Putnam N."/>
            <person name="Dupont C."/>
            <person name="Jorgensen R."/>
            <person name="Derelle E."/>
            <person name="Rombauts S."/>
            <person name="Zhou K."/>
            <person name="Otillar R."/>
            <person name="Merchant S.S."/>
            <person name="Podell S."/>
            <person name="Gaasterland T."/>
            <person name="Napoli C."/>
            <person name="Gendler K."/>
            <person name="Manuell A."/>
            <person name="Tai V."/>
            <person name="Vallon O."/>
            <person name="Piganeau G."/>
            <person name="Jancek S."/>
            <person name="Heijde M."/>
            <person name="Jabbari K."/>
            <person name="Bowler C."/>
            <person name="Lohr M."/>
            <person name="Robbens S."/>
            <person name="Werner G."/>
            <person name="Dubchak I."/>
            <person name="Pazour G.J."/>
            <person name="Ren Q."/>
            <person name="Paulsen I."/>
            <person name="Delwiche C."/>
            <person name="Schmutz J."/>
            <person name="Rokhsar D."/>
            <person name="Van de Peer Y."/>
            <person name="Moreau H."/>
            <person name="Grigoriev I.V."/>
        </authorList>
    </citation>
    <scope>NUCLEOTIDE SEQUENCE [LARGE SCALE GENOMIC DNA]</scope>
    <source>
        <strain evidence="6 7">CCE9901</strain>
    </source>
</reference>
<dbReference type="GeneID" id="4999986"/>
<feature type="domain" description="Archease" evidence="5">
    <location>
        <begin position="9"/>
        <end position="159"/>
    </location>
</feature>
<dbReference type="KEGG" id="olu:OSTLU_40293"/>